<comment type="cofactor">
    <cofactor evidence="1">
        <name>Zn(2+)</name>
        <dbReference type="ChEBI" id="CHEBI:29105"/>
    </cofactor>
</comment>
<evidence type="ECO:0000259" key="10">
    <source>
        <dbReference type="Pfam" id="PF16187"/>
    </source>
</evidence>
<comment type="similarity">
    <text evidence="2">Belongs to the peptidase M16 family.</text>
</comment>
<dbReference type="Proteomes" id="UP001152797">
    <property type="component" value="Unassembled WGS sequence"/>
</dbReference>
<evidence type="ECO:0000256" key="5">
    <source>
        <dbReference type="ARBA" id="ARBA00022801"/>
    </source>
</evidence>
<evidence type="ECO:0000256" key="6">
    <source>
        <dbReference type="ARBA" id="ARBA00022833"/>
    </source>
</evidence>
<dbReference type="GO" id="GO:0004222">
    <property type="term" value="F:metalloendopeptidase activity"/>
    <property type="evidence" value="ECO:0007669"/>
    <property type="project" value="UniProtKB-ARBA"/>
</dbReference>
<dbReference type="Gene3D" id="3.30.830.10">
    <property type="entry name" value="Metalloenzyme, LuxS/M16 peptidase-like"/>
    <property type="match status" value="4"/>
</dbReference>
<evidence type="ECO:0000256" key="7">
    <source>
        <dbReference type="ARBA" id="ARBA00023049"/>
    </source>
</evidence>
<dbReference type="Pfam" id="PF05193">
    <property type="entry name" value="Peptidase_M16_C"/>
    <property type="match status" value="1"/>
</dbReference>
<evidence type="ECO:0000259" key="9">
    <source>
        <dbReference type="Pfam" id="PF05193"/>
    </source>
</evidence>
<organism evidence="12">
    <name type="scientific">Cladocopium goreaui</name>
    <dbReference type="NCBI Taxonomy" id="2562237"/>
    <lineage>
        <taxon>Eukaryota</taxon>
        <taxon>Sar</taxon>
        <taxon>Alveolata</taxon>
        <taxon>Dinophyceae</taxon>
        <taxon>Suessiales</taxon>
        <taxon>Symbiodiniaceae</taxon>
        <taxon>Cladocopium</taxon>
    </lineage>
</organism>
<evidence type="ECO:0000256" key="4">
    <source>
        <dbReference type="ARBA" id="ARBA00022723"/>
    </source>
</evidence>
<dbReference type="GO" id="GO:0006508">
    <property type="term" value="P:proteolysis"/>
    <property type="evidence" value="ECO:0007669"/>
    <property type="project" value="UniProtKB-KW"/>
</dbReference>
<dbReference type="PANTHER" id="PTHR43690:SF18">
    <property type="entry name" value="INSULIN-DEGRADING ENZYME-RELATED"/>
    <property type="match status" value="1"/>
</dbReference>
<keyword evidence="4" id="KW-0479">Metal-binding</keyword>
<name>A0A9P1DRW6_9DINO</name>
<evidence type="ECO:0000313" key="15">
    <source>
        <dbReference type="Proteomes" id="UP001152797"/>
    </source>
</evidence>
<keyword evidence="3" id="KW-0645">Protease</keyword>
<evidence type="ECO:0000256" key="1">
    <source>
        <dbReference type="ARBA" id="ARBA00001947"/>
    </source>
</evidence>
<feature type="domain" description="Peptidase M16 N-terminal" evidence="8">
    <location>
        <begin position="104"/>
        <end position="229"/>
    </location>
</feature>
<keyword evidence="15" id="KW-1185">Reference proteome</keyword>
<dbReference type="Pfam" id="PF16187">
    <property type="entry name" value="Peptidase_M16_M"/>
    <property type="match status" value="1"/>
</dbReference>
<dbReference type="InterPro" id="IPR007863">
    <property type="entry name" value="Peptidase_M16_C"/>
</dbReference>
<dbReference type="OrthoDB" id="952271at2759"/>
<comment type="caution">
    <text evidence="12">The sequence shown here is derived from an EMBL/GenBank/DDBJ whole genome shotgun (WGS) entry which is preliminary data.</text>
</comment>
<keyword evidence="6" id="KW-0862">Zinc</keyword>
<gene>
    <name evidence="12" type="ORF">C1SCF055_LOCUS39960</name>
</gene>
<keyword evidence="7" id="KW-0482">Metalloprotease</keyword>
<dbReference type="FunFam" id="3.30.830.10:FF:000012">
    <property type="entry name" value="Protease 3"/>
    <property type="match status" value="1"/>
</dbReference>
<protein>
    <submittedName>
        <fullName evidence="14">Insulin-degrading enzyme</fullName>
    </submittedName>
</protein>
<dbReference type="InterPro" id="IPR050626">
    <property type="entry name" value="Peptidase_M16"/>
</dbReference>
<reference evidence="12" key="1">
    <citation type="submission" date="2022-10" db="EMBL/GenBank/DDBJ databases">
        <authorList>
            <person name="Chen Y."/>
            <person name="Dougan E. K."/>
            <person name="Chan C."/>
            <person name="Rhodes N."/>
            <person name="Thang M."/>
        </authorList>
    </citation>
    <scope>NUCLEOTIDE SEQUENCE</scope>
</reference>
<evidence type="ECO:0000256" key="3">
    <source>
        <dbReference type="ARBA" id="ARBA00022670"/>
    </source>
</evidence>
<dbReference type="PANTHER" id="PTHR43690">
    <property type="entry name" value="NARDILYSIN"/>
    <property type="match status" value="1"/>
</dbReference>
<dbReference type="Pfam" id="PF00675">
    <property type="entry name" value="Peptidase_M16"/>
    <property type="match status" value="1"/>
</dbReference>
<evidence type="ECO:0000259" key="11">
    <source>
        <dbReference type="Pfam" id="PF22456"/>
    </source>
</evidence>
<feature type="domain" description="Coenzyme PQQ synthesis protein F-like C-terminal lobe" evidence="11">
    <location>
        <begin position="848"/>
        <end position="946"/>
    </location>
</feature>
<evidence type="ECO:0000313" key="12">
    <source>
        <dbReference type="EMBL" id="CAI4015111.1"/>
    </source>
</evidence>
<dbReference type="Pfam" id="PF22456">
    <property type="entry name" value="PqqF-like_C_4"/>
    <property type="match status" value="1"/>
</dbReference>
<accession>A0A9P1DRW6</accession>
<evidence type="ECO:0000313" key="14">
    <source>
        <dbReference type="EMBL" id="CAL4802423.1"/>
    </source>
</evidence>
<evidence type="ECO:0000256" key="2">
    <source>
        <dbReference type="ARBA" id="ARBA00007261"/>
    </source>
</evidence>
<dbReference type="InterPro" id="IPR011765">
    <property type="entry name" value="Pept_M16_N"/>
</dbReference>
<dbReference type="EMBL" id="CAMXCT010006513">
    <property type="protein sequence ID" value="CAI4015111.1"/>
    <property type="molecule type" value="Genomic_DNA"/>
</dbReference>
<dbReference type="EMBL" id="CAMXCT020006513">
    <property type="protein sequence ID" value="CAL1168486.1"/>
    <property type="molecule type" value="Genomic_DNA"/>
</dbReference>
<dbReference type="InterPro" id="IPR054734">
    <property type="entry name" value="PqqF-like_C_4"/>
</dbReference>
<dbReference type="SUPFAM" id="SSF63411">
    <property type="entry name" value="LuxS/MPP-like metallohydrolase"/>
    <property type="match status" value="4"/>
</dbReference>
<feature type="domain" description="Peptidase M16 middle/third" evidence="10">
    <location>
        <begin position="449"/>
        <end position="741"/>
    </location>
</feature>
<feature type="domain" description="Peptidase M16 C-terminal" evidence="9">
    <location>
        <begin position="263"/>
        <end position="443"/>
    </location>
</feature>
<dbReference type="GO" id="GO:0046872">
    <property type="term" value="F:metal ion binding"/>
    <property type="evidence" value="ECO:0007669"/>
    <property type="project" value="UniProtKB-KW"/>
</dbReference>
<dbReference type="InterPro" id="IPR011249">
    <property type="entry name" value="Metalloenz_LuxS/M16"/>
</dbReference>
<sequence>MQLAPIFPVKCRPAGDATRPLARTSRLRPKTHQLPGSLKLGVTFIAGVTKIKLPRHPRRNAWRARRVRRAAKIETVETVETGVKKPPHDPRSYRVVRLPNDLEVFLASDPEADMAAAALSVRCGCFNDPASTLGLAHLHEHMLFLGSEKYPEEDEYCRFLGEHAGGSNAYTEEEFTCYYFSVNADFLEGALDRFSQLFLAPRFEVSSLEREIQAVDAENTNYSTDDVWRGVMLHKMTVDEDHPFARFDVGTFETLHGDAPRQTREELLRWNQQHYTADRMKVVIVGSQSLEELQNLAMRFFSAVRTSQRDVKPPSVPSPLPWASLGRVLRRIPVKDIRSIMACWPLPPSSEHLFTKPVQYLSHFLGHEGEGSLHSILNANGWVDDLIAGAEYEFENQQLFALNIILTPEGDEHQEEILGLLYRYISLIRAAGPQQEVFQEIRRLQEIAFAYKEDEPEADDFAEKVAMALHRYSPEEALRGPFALDDWQPDVIQRYLDLLVPERCLIFSTSPSFTTTAEWQHEKWYGTTFREDAFSPGDLPGDSGLELPALNPFVPQDLQLFARTSGTRFPAEATMPTLLSEPEMEMMEIWYKMDRSFGLPRANVMVRALTNSYRLGPDSVVMMRLFCAMVDDDLSSTLYDAQLAGLDYKIEFSDHLQFSVSGFHDKLPRLLTVLVERFEEMYLEVQEAKGASVLHSDAAVQVKQILLQEYENFTREEPLIIAEYFLSQVLSRDAWNFQDYLPVLRRPISLVQLGSALQIALQEVKIQALVHGNIEEHVAVACTEVLQKIPGDVLQKVWQQETIELPPQSTVFQMDLDENPQQKNSCTTNFYQVGSASDLRHEAQLLFLCHAAEPSAFQRLRTELQLGYNVEARHWCENNISGLCIAVQGCRLSPREVDRCIEEWLQIFQQKMETMTNEEFQRQLAAVSSSYNRRYTRLSQETRQHWREIRQSKHFHRVSGVFGTAGFGMISETSKHKMDLIT</sequence>
<dbReference type="AlphaFoldDB" id="A0A9P1DRW6"/>
<evidence type="ECO:0000313" key="13">
    <source>
        <dbReference type="EMBL" id="CAL1168486.1"/>
    </source>
</evidence>
<evidence type="ECO:0000259" key="8">
    <source>
        <dbReference type="Pfam" id="PF00675"/>
    </source>
</evidence>
<dbReference type="EMBL" id="CAMXCT030006513">
    <property type="protein sequence ID" value="CAL4802423.1"/>
    <property type="molecule type" value="Genomic_DNA"/>
</dbReference>
<dbReference type="InterPro" id="IPR032632">
    <property type="entry name" value="Peptidase_M16_M"/>
</dbReference>
<dbReference type="FunFam" id="3.30.830.10:FF:000005">
    <property type="entry name" value="nardilysin isoform X1"/>
    <property type="match status" value="1"/>
</dbReference>
<keyword evidence="5" id="KW-0378">Hydrolase</keyword>
<reference evidence="13" key="2">
    <citation type="submission" date="2024-04" db="EMBL/GenBank/DDBJ databases">
        <authorList>
            <person name="Chen Y."/>
            <person name="Shah S."/>
            <person name="Dougan E. K."/>
            <person name="Thang M."/>
            <person name="Chan C."/>
        </authorList>
    </citation>
    <scope>NUCLEOTIDE SEQUENCE [LARGE SCALE GENOMIC DNA]</scope>
</reference>
<proteinExistence type="inferred from homology"/>